<dbReference type="AlphaFoldDB" id="A0AAW0H9G5"/>
<keyword evidence="4" id="KW-1185">Reference proteome</keyword>
<organism evidence="3 4">
    <name type="scientific">Myodes glareolus</name>
    <name type="common">Bank vole</name>
    <name type="synonym">Clethrionomys glareolus</name>
    <dbReference type="NCBI Taxonomy" id="447135"/>
    <lineage>
        <taxon>Eukaryota</taxon>
        <taxon>Metazoa</taxon>
        <taxon>Chordata</taxon>
        <taxon>Craniata</taxon>
        <taxon>Vertebrata</taxon>
        <taxon>Euteleostomi</taxon>
        <taxon>Mammalia</taxon>
        <taxon>Eutheria</taxon>
        <taxon>Euarchontoglires</taxon>
        <taxon>Glires</taxon>
        <taxon>Rodentia</taxon>
        <taxon>Myomorpha</taxon>
        <taxon>Muroidea</taxon>
        <taxon>Cricetidae</taxon>
        <taxon>Arvicolinae</taxon>
        <taxon>Myodes</taxon>
    </lineage>
</organism>
<dbReference type="EMBL" id="JBBHLL010000645">
    <property type="protein sequence ID" value="KAK7798971.1"/>
    <property type="molecule type" value="Genomic_DNA"/>
</dbReference>
<gene>
    <name evidence="3" type="ORF">U0070_000358</name>
</gene>
<dbReference type="Proteomes" id="UP001488838">
    <property type="component" value="Unassembled WGS sequence"/>
</dbReference>
<dbReference type="Gene3D" id="2.60.40.10">
    <property type="entry name" value="Immunoglobulins"/>
    <property type="match status" value="2"/>
</dbReference>
<evidence type="ECO:0000313" key="4">
    <source>
        <dbReference type="Proteomes" id="UP001488838"/>
    </source>
</evidence>
<reference evidence="3 4" key="1">
    <citation type="journal article" date="2023" name="bioRxiv">
        <title>Conserved and derived expression patterns and positive selection on dental genes reveal complex evolutionary context of ever-growing rodent molars.</title>
        <authorList>
            <person name="Calamari Z.T."/>
            <person name="Song A."/>
            <person name="Cohen E."/>
            <person name="Akter M."/>
            <person name="Roy R.D."/>
            <person name="Hallikas O."/>
            <person name="Christensen M.M."/>
            <person name="Li P."/>
            <person name="Marangoni P."/>
            <person name="Jernvall J."/>
            <person name="Klein O.D."/>
        </authorList>
    </citation>
    <scope>NUCLEOTIDE SEQUENCE [LARGE SCALE GENOMIC DNA]</scope>
    <source>
        <strain evidence="3">V071</strain>
    </source>
</reference>
<protein>
    <submittedName>
        <fullName evidence="3">Uncharacterized protein</fullName>
    </submittedName>
</protein>
<accession>A0AAW0H9G5</accession>
<name>A0AAW0H9G5_MYOGA</name>
<proteinExistence type="predicted"/>
<feature type="region of interest" description="Disordered" evidence="1">
    <location>
        <begin position="251"/>
        <end position="273"/>
    </location>
</feature>
<feature type="transmembrane region" description="Helical" evidence="2">
    <location>
        <begin position="186"/>
        <end position="207"/>
    </location>
</feature>
<sequence length="273" mass="30412">MREVTWWRHCCWRPREVGTILTSVHDVGSKTYLTCILSSSSDDIVGHCGMRGGQVLQVLPDLQMQYIVDTDDRSGDYSCIFLPEHVDRGDIRVERTPRIKVGKKSEHSSEGENMRLVCKSESRHAPLITNGSVSKYIMISTVERSELTVSNLHINSDPSTYVRNATNTQGSVQERMILCTRCHLAALWPFLDIVVEVLVLVTIIFIYEKRQKPDQTLHKDDPGAAPLKAAGIMSCDGTHGTMHGGKQASFLSELPHQPDSRAEETNIGTPGLL</sequence>
<evidence type="ECO:0000256" key="2">
    <source>
        <dbReference type="SAM" id="Phobius"/>
    </source>
</evidence>
<dbReference type="InterPro" id="IPR013783">
    <property type="entry name" value="Ig-like_fold"/>
</dbReference>
<dbReference type="PRINTS" id="PR01856">
    <property type="entry name" value="BASIGIN"/>
</dbReference>
<keyword evidence="2" id="KW-0812">Transmembrane</keyword>
<evidence type="ECO:0000313" key="3">
    <source>
        <dbReference type="EMBL" id="KAK7798971.1"/>
    </source>
</evidence>
<evidence type="ECO:0000256" key="1">
    <source>
        <dbReference type="SAM" id="MobiDB-lite"/>
    </source>
</evidence>
<comment type="caution">
    <text evidence="3">The sequence shown here is derived from an EMBL/GenBank/DDBJ whole genome shotgun (WGS) entry which is preliminary data.</text>
</comment>
<keyword evidence="2" id="KW-0472">Membrane</keyword>
<keyword evidence="2" id="KW-1133">Transmembrane helix</keyword>